<sequence>MSDKGWASTAEEEAAFGVLPEGSKKGRPGLHGPDGLPLHLSQLGVGVIFLPCFFGAVASA</sequence>
<dbReference type="Proteomes" id="UP001309299">
    <property type="component" value="Unassembled WGS sequence"/>
</dbReference>
<gene>
    <name evidence="4" type="ORF">CHT91_00995</name>
    <name evidence="3" type="ORF">V7F78_10845</name>
</gene>
<dbReference type="AlphaFoldDB" id="A0A3E2DNI4"/>
<proteinExistence type="predicted"/>
<evidence type="ECO:0000313" key="5">
    <source>
        <dbReference type="Proteomes" id="UP000259211"/>
    </source>
</evidence>
<reference evidence="3" key="2">
    <citation type="submission" date="2024-02" db="EMBL/GenBank/DDBJ databases">
        <title>Bacterial skin colonization with Propionibacterium avidum as a risk factor for Periprosthetic Joint Infections - a single-center prospective study.</title>
        <authorList>
            <person name="Achermann Y."/>
        </authorList>
    </citation>
    <scope>NUCLEOTIDE SEQUENCE</scope>
    <source>
        <strain evidence="3">PAVI-2017310195</strain>
    </source>
</reference>
<evidence type="ECO:0000256" key="1">
    <source>
        <dbReference type="SAM" id="MobiDB-lite"/>
    </source>
</evidence>
<keyword evidence="2" id="KW-1133">Transmembrane helix</keyword>
<evidence type="ECO:0000313" key="4">
    <source>
        <dbReference type="EMBL" id="RFT46920.1"/>
    </source>
</evidence>
<evidence type="ECO:0000313" key="3">
    <source>
        <dbReference type="EMBL" id="MEH1547491.1"/>
    </source>
</evidence>
<protein>
    <submittedName>
        <fullName evidence="4">Uncharacterized protein</fullName>
    </submittedName>
</protein>
<feature type="region of interest" description="Disordered" evidence="1">
    <location>
        <begin position="1"/>
        <end position="30"/>
    </location>
</feature>
<dbReference type="EMBL" id="JBAKUA010000020">
    <property type="protein sequence ID" value="MEH1547491.1"/>
    <property type="molecule type" value="Genomic_DNA"/>
</dbReference>
<comment type="caution">
    <text evidence="4">The sequence shown here is derived from an EMBL/GenBank/DDBJ whole genome shotgun (WGS) entry which is preliminary data.</text>
</comment>
<dbReference type="Proteomes" id="UP000259211">
    <property type="component" value="Unassembled WGS sequence"/>
</dbReference>
<dbReference type="EMBL" id="NOWI01000001">
    <property type="protein sequence ID" value="RFT46920.1"/>
    <property type="molecule type" value="Genomic_DNA"/>
</dbReference>
<keyword evidence="2" id="KW-0472">Membrane</keyword>
<organism evidence="4 5">
    <name type="scientific">Cutibacterium avidum</name>
    <dbReference type="NCBI Taxonomy" id="33010"/>
    <lineage>
        <taxon>Bacteria</taxon>
        <taxon>Bacillati</taxon>
        <taxon>Actinomycetota</taxon>
        <taxon>Actinomycetes</taxon>
        <taxon>Propionibacteriales</taxon>
        <taxon>Propionibacteriaceae</taxon>
        <taxon>Cutibacterium</taxon>
    </lineage>
</organism>
<dbReference type="RefSeq" id="WP_036975625.1">
    <property type="nucleotide sequence ID" value="NZ_CABKSM010000001.1"/>
</dbReference>
<keyword evidence="2" id="KW-0812">Transmembrane</keyword>
<name>A0A3E2DNI4_9ACTN</name>
<evidence type="ECO:0000256" key="2">
    <source>
        <dbReference type="SAM" id="Phobius"/>
    </source>
</evidence>
<feature type="transmembrane region" description="Helical" evidence="2">
    <location>
        <begin position="40"/>
        <end position="58"/>
    </location>
</feature>
<reference evidence="4 5" key="1">
    <citation type="submission" date="2017-07" db="EMBL/GenBank/DDBJ databases">
        <authorList>
            <person name="Sun Z.S."/>
            <person name="Albrecht U."/>
            <person name="Echele G."/>
            <person name="Lee C.C."/>
        </authorList>
    </citation>
    <scope>NUCLEOTIDE SEQUENCE [LARGE SCALE GENOMIC DNA]</scope>
    <source>
        <strain evidence="4 5">P16-029</strain>
    </source>
</reference>
<accession>A0A3E2DNI4</accession>